<protein>
    <recommendedName>
        <fullName evidence="3">F-box domain-containing protein</fullName>
    </recommendedName>
</protein>
<evidence type="ECO:0008006" key="3">
    <source>
        <dbReference type="Google" id="ProtNLM"/>
    </source>
</evidence>
<name>A0ABR3FAH4_9AGAR</name>
<organism evidence="1 2">
    <name type="scientific">Marasmius crinis-equi</name>
    <dbReference type="NCBI Taxonomy" id="585013"/>
    <lineage>
        <taxon>Eukaryota</taxon>
        <taxon>Fungi</taxon>
        <taxon>Dikarya</taxon>
        <taxon>Basidiomycota</taxon>
        <taxon>Agaricomycotina</taxon>
        <taxon>Agaricomycetes</taxon>
        <taxon>Agaricomycetidae</taxon>
        <taxon>Agaricales</taxon>
        <taxon>Marasmiineae</taxon>
        <taxon>Marasmiaceae</taxon>
        <taxon>Marasmius</taxon>
    </lineage>
</organism>
<comment type="caution">
    <text evidence="1">The sequence shown here is derived from an EMBL/GenBank/DDBJ whole genome shotgun (WGS) entry which is preliminary data.</text>
</comment>
<dbReference type="Gene3D" id="3.80.10.10">
    <property type="entry name" value="Ribonuclease Inhibitor"/>
    <property type="match status" value="1"/>
</dbReference>
<dbReference type="EMBL" id="JBAHYK010000651">
    <property type="protein sequence ID" value="KAL0572251.1"/>
    <property type="molecule type" value="Genomic_DNA"/>
</dbReference>
<proteinExistence type="predicted"/>
<evidence type="ECO:0000313" key="2">
    <source>
        <dbReference type="Proteomes" id="UP001465976"/>
    </source>
</evidence>
<dbReference type="InterPro" id="IPR032675">
    <property type="entry name" value="LRR_dom_sf"/>
</dbReference>
<sequence>MSAEVLWMIAKALDDPADLHHLLHVNRRLFRIAAPLRYASIHFDTYLTLCRAAPMYTIAQDADRSAIYHSAPRRVDIGGPADGRQWGFERTFKVLRTLTAVRSLHIWNLPSFSYDRLAHWVSNMETLETLEVVSPATRDFMPRYHTPALPATFPSLTRVHFLNFQWSTIESTLDQSLSSLALLSLLSTIRSFCADVKSWISMSRGRWCERLSFPPNVTELEILVGSECNMRDMQDEAWARGLFRALRVCGDKLESLRVQLPYQTRTVLDSRISLSRLAVFVGPEGLIRSMDLHGPLTVLWITSCAVDAEPDVAPWVSVWPTLHNPSTLRMLRVASWDIRTLDLTDVYSNLPELEELSIFTKIRLTKEELVSFGDAFRRCPRLWNVTILGPSGAMQPQKEVAGIASAWHKVAPNLGSIRLSTSEKWHLQYDWDDQKFVWDSKSVTFSRGYKQVDLPKRLKPCSLLVPPYSPNLRARYPDSDTEYETGSESE</sequence>
<gene>
    <name evidence="1" type="ORF">V5O48_009713</name>
</gene>
<dbReference type="Proteomes" id="UP001465976">
    <property type="component" value="Unassembled WGS sequence"/>
</dbReference>
<reference evidence="1 2" key="1">
    <citation type="submission" date="2024-02" db="EMBL/GenBank/DDBJ databases">
        <title>A draft genome for the cacao thread blight pathogen Marasmius crinis-equi.</title>
        <authorList>
            <person name="Cohen S.P."/>
            <person name="Baruah I.K."/>
            <person name="Amoako-Attah I."/>
            <person name="Bukari Y."/>
            <person name="Meinhardt L.W."/>
            <person name="Bailey B.A."/>
        </authorList>
    </citation>
    <scope>NUCLEOTIDE SEQUENCE [LARGE SCALE GENOMIC DNA]</scope>
    <source>
        <strain evidence="1 2">GH-76</strain>
    </source>
</reference>
<dbReference type="SUPFAM" id="SSF52047">
    <property type="entry name" value="RNI-like"/>
    <property type="match status" value="1"/>
</dbReference>
<evidence type="ECO:0000313" key="1">
    <source>
        <dbReference type="EMBL" id="KAL0572251.1"/>
    </source>
</evidence>
<accession>A0ABR3FAH4</accession>
<keyword evidence="2" id="KW-1185">Reference proteome</keyword>